<dbReference type="InterPro" id="IPR036249">
    <property type="entry name" value="Thioredoxin-like_sf"/>
</dbReference>
<dbReference type="CDD" id="cd03193">
    <property type="entry name" value="GST_C_Metaxin"/>
    <property type="match status" value="1"/>
</dbReference>
<organism evidence="2 3">
    <name type="scientific">Paraburkholderia panacisoli</name>
    <dbReference type="NCBI Taxonomy" id="2603818"/>
    <lineage>
        <taxon>Bacteria</taxon>
        <taxon>Pseudomonadati</taxon>
        <taxon>Pseudomonadota</taxon>
        <taxon>Betaproteobacteria</taxon>
        <taxon>Burkholderiales</taxon>
        <taxon>Burkholderiaceae</taxon>
        <taxon>Paraburkholderia</taxon>
    </lineage>
</organism>
<dbReference type="InterPro" id="IPR036282">
    <property type="entry name" value="Glutathione-S-Trfase_C_sf"/>
</dbReference>
<dbReference type="EMBL" id="VTUZ01000069">
    <property type="protein sequence ID" value="KAA0997916.1"/>
    <property type="molecule type" value="Genomic_DNA"/>
</dbReference>
<dbReference type="Gene3D" id="1.20.1050.10">
    <property type="match status" value="1"/>
</dbReference>
<dbReference type="AlphaFoldDB" id="A0A5B0G3E5"/>
<dbReference type="Proteomes" id="UP000325273">
    <property type="component" value="Unassembled WGS sequence"/>
</dbReference>
<keyword evidence="3" id="KW-1185">Reference proteome</keyword>
<proteinExistence type="predicted"/>
<dbReference type="SUPFAM" id="SSF52833">
    <property type="entry name" value="Thioredoxin-like"/>
    <property type="match status" value="1"/>
</dbReference>
<dbReference type="PANTHER" id="PTHR12289">
    <property type="entry name" value="METAXIN RELATED"/>
    <property type="match status" value="1"/>
</dbReference>
<dbReference type="PANTHER" id="PTHR12289:SF41">
    <property type="entry name" value="FAILED AXON CONNECTIONS-RELATED"/>
    <property type="match status" value="1"/>
</dbReference>
<gene>
    <name evidence="2" type="ORF">FVF58_46925</name>
</gene>
<dbReference type="GO" id="GO:0005737">
    <property type="term" value="C:cytoplasm"/>
    <property type="evidence" value="ECO:0007669"/>
    <property type="project" value="TreeGrafter"/>
</dbReference>
<dbReference type="RefSeq" id="WP_149676355.1">
    <property type="nucleotide sequence ID" value="NZ_VTUZ01000069.1"/>
</dbReference>
<dbReference type="InterPro" id="IPR040079">
    <property type="entry name" value="Glutathione_S-Trfase"/>
</dbReference>
<dbReference type="InterPro" id="IPR050931">
    <property type="entry name" value="Mito_Protein_Transport_Metaxin"/>
</dbReference>
<dbReference type="InterPro" id="IPR012336">
    <property type="entry name" value="Thioredoxin-like_fold"/>
</dbReference>
<dbReference type="InterPro" id="IPR026928">
    <property type="entry name" value="FAX/IsoI-like"/>
</dbReference>
<comment type="caution">
    <text evidence="2">The sequence shown here is derived from an EMBL/GenBank/DDBJ whole genome shotgun (WGS) entry which is preliminary data.</text>
</comment>
<dbReference type="GO" id="GO:0016740">
    <property type="term" value="F:transferase activity"/>
    <property type="evidence" value="ECO:0007669"/>
    <property type="project" value="UniProtKB-KW"/>
</dbReference>
<accession>A0A5B0G3E5</accession>
<dbReference type="Pfam" id="PF17172">
    <property type="entry name" value="GST_N_4"/>
    <property type="match status" value="1"/>
</dbReference>
<keyword evidence="2" id="KW-0808">Transferase</keyword>
<dbReference type="PROSITE" id="PS50404">
    <property type="entry name" value="GST_NTER"/>
    <property type="match status" value="1"/>
</dbReference>
<sequence>MIVYKFGYGGSADSPDISPFVVKLETWLRMSNLPYETRIGNVAKMPKHKLPVALIDGKLIADSSLIIEHLQDRYPEALNDNHLRPLQRAQSVAIKALFETHIYFVGLYLRWGIDRNMDIYRPMLVDYAAHSAPSFARPIVPLFAPLVLPFVRRKIMRQAWEQGIGRHSQEEIVRMGMAAWAAVADLLGEQTYLLGDRPSTVDATAFAWIHAGFVHPFDGPIRNYIASQPHLVAYHDRIWQRYWAHPT</sequence>
<dbReference type="InterPro" id="IPR004045">
    <property type="entry name" value="Glutathione_S-Trfase_N"/>
</dbReference>
<protein>
    <submittedName>
        <fullName evidence="2">Glutathione S-transferase family protein</fullName>
    </submittedName>
</protein>
<evidence type="ECO:0000259" key="1">
    <source>
        <dbReference type="PROSITE" id="PS50404"/>
    </source>
</evidence>
<evidence type="ECO:0000313" key="2">
    <source>
        <dbReference type="EMBL" id="KAA0997916.1"/>
    </source>
</evidence>
<reference evidence="2 3" key="1">
    <citation type="submission" date="2019-08" db="EMBL/GenBank/DDBJ databases">
        <title>Paraburkholderia sp. DCY113.</title>
        <authorList>
            <person name="Kang J."/>
        </authorList>
    </citation>
    <scope>NUCLEOTIDE SEQUENCE [LARGE SCALE GENOMIC DNA]</scope>
    <source>
        <strain evidence="2 3">DCY113</strain>
    </source>
</reference>
<dbReference type="SFLD" id="SFLDS00019">
    <property type="entry name" value="Glutathione_Transferase_(cytos"/>
    <property type="match status" value="1"/>
</dbReference>
<dbReference type="InterPro" id="IPR033468">
    <property type="entry name" value="Metaxin_GST"/>
</dbReference>
<dbReference type="SUPFAM" id="SSF47616">
    <property type="entry name" value="GST C-terminal domain-like"/>
    <property type="match status" value="1"/>
</dbReference>
<feature type="domain" description="GST N-terminal" evidence="1">
    <location>
        <begin position="1"/>
        <end position="78"/>
    </location>
</feature>
<dbReference type="Pfam" id="PF17171">
    <property type="entry name" value="GST_C_6"/>
    <property type="match status" value="1"/>
</dbReference>
<name>A0A5B0G3E5_9BURK</name>
<dbReference type="SFLD" id="SFLDG01180">
    <property type="entry name" value="SUF1"/>
    <property type="match status" value="1"/>
</dbReference>
<dbReference type="Gene3D" id="3.40.30.10">
    <property type="entry name" value="Glutaredoxin"/>
    <property type="match status" value="1"/>
</dbReference>
<dbReference type="SFLD" id="SFLDG01200">
    <property type="entry name" value="SUF1.1"/>
    <property type="match status" value="1"/>
</dbReference>
<evidence type="ECO:0000313" key="3">
    <source>
        <dbReference type="Proteomes" id="UP000325273"/>
    </source>
</evidence>